<reference evidence="1" key="1">
    <citation type="submission" date="2023-01" db="EMBL/GenBank/DDBJ databases">
        <title>Genome assembly of the deep-sea coral Lophelia pertusa.</title>
        <authorList>
            <person name="Herrera S."/>
            <person name="Cordes E."/>
        </authorList>
    </citation>
    <scope>NUCLEOTIDE SEQUENCE</scope>
    <source>
        <strain evidence="1">USNM1676648</strain>
        <tissue evidence="1">Polyp</tissue>
    </source>
</reference>
<dbReference type="Proteomes" id="UP001163046">
    <property type="component" value="Unassembled WGS sequence"/>
</dbReference>
<name>A0A9W9ZAG5_9CNID</name>
<dbReference type="SUPFAM" id="SSF52047">
    <property type="entry name" value="RNI-like"/>
    <property type="match status" value="1"/>
</dbReference>
<dbReference type="Gene3D" id="3.80.10.10">
    <property type="entry name" value="Ribonuclease Inhibitor"/>
    <property type="match status" value="1"/>
</dbReference>
<dbReference type="OrthoDB" id="423607at2759"/>
<evidence type="ECO:0000313" key="2">
    <source>
        <dbReference type="Proteomes" id="UP001163046"/>
    </source>
</evidence>
<dbReference type="AlphaFoldDB" id="A0A9W9ZAG5"/>
<evidence type="ECO:0000313" key="1">
    <source>
        <dbReference type="EMBL" id="KAJ7376509.1"/>
    </source>
</evidence>
<sequence length="288" mass="32222">MIAAANLDLSSEWRTLETVPVPSVTSFAFRVFEKLSLRYCVKVTSFEFLAKFNKLTLVDLYGANVRDCHLDALSTSLQLVAIDLGYCRKLTSTGLRDFLRTQASLRGIGLASCGVNGDAVKDEVMCSLSNVRSELVTIDLSECREITVYGLTDVLRYTNKLREISIQGLDWRIPHALKELVGSYACQYLRVLEIGPLTESEPMELDEVLPAIVQFKDLELLSLFNFVPGKNINITLMTNLQNLRLINIWQCHPEIENVIRSGLTHVKLSFSPDSLLSGMIELFPNASV</sequence>
<keyword evidence="2" id="KW-1185">Reference proteome</keyword>
<dbReference type="InterPro" id="IPR032675">
    <property type="entry name" value="LRR_dom_sf"/>
</dbReference>
<organism evidence="1 2">
    <name type="scientific">Desmophyllum pertusum</name>
    <dbReference type="NCBI Taxonomy" id="174260"/>
    <lineage>
        <taxon>Eukaryota</taxon>
        <taxon>Metazoa</taxon>
        <taxon>Cnidaria</taxon>
        <taxon>Anthozoa</taxon>
        <taxon>Hexacorallia</taxon>
        <taxon>Scleractinia</taxon>
        <taxon>Caryophylliina</taxon>
        <taxon>Caryophylliidae</taxon>
        <taxon>Desmophyllum</taxon>
    </lineage>
</organism>
<proteinExistence type="predicted"/>
<comment type="caution">
    <text evidence="1">The sequence shown here is derived from an EMBL/GenBank/DDBJ whole genome shotgun (WGS) entry which is preliminary data.</text>
</comment>
<accession>A0A9W9ZAG5</accession>
<protein>
    <submittedName>
        <fullName evidence="1">Uncharacterized protein</fullName>
    </submittedName>
</protein>
<gene>
    <name evidence="1" type="ORF">OS493_034245</name>
</gene>
<dbReference type="EMBL" id="MU826397">
    <property type="protein sequence ID" value="KAJ7376509.1"/>
    <property type="molecule type" value="Genomic_DNA"/>
</dbReference>